<dbReference type="OrthoDB" id="6515318at2759"/>
<sequence>MASTKYHVDFSFCPSRIQIKNAARKEILKAWQERWPAGSKARWIYSFLSKVDYKRMNADFFLNQVLTGHGVFPCHQSRFFGKDPQWPCIRAEGSIFQVLLECQKCAYLRQSWPSNLQSKELTEN</sequence>
<evidence type="ECO:0000313" key="2">
    <source>
        <dbReference type="Proteomes" id="UP000499080"/>
    </source>
</evidence>
<gene>
    <name evidence="1" type="ORF">AVEN_162419_1</name>
</gene>
<evidence type="ECO:0000313" key="1">
    <source>
        <dbReference type="EMBL" id="GBM67146.1"/>
    </source>
</evidence>
<comment type="caution">
    <text evidence="1">The sequence shown here is derived from an EMBL/GenBank/DDBJ whole genome shotgun (WGS) entry which is preliminary data.</text>
</comment>
<dbReference type="AlphaFoldDB" id="A0A4Y2HP43"/>
<dbReference type="EMBL" id="BGPR01103669">
    <property type="protein sequence ID" value="GBM67146.1"/>
    <property type="molecule type" value="Genomic_DNA"/>
</dbReference>
<dbReference type="Proteomes" id="UP000499080">
    <property type="component" value="Unassembled WGS sequence"/>
</dbReference>
<organism evidence="1 2">
    <name type="scientific">Araneus ventricosus</name>
    <name type="common">Orbweaver spider</name>
    <name type="synonym">Epeira ventricosa</name>
    <dbReference type="NCBI Taxonomy" id="182803"/>
    <lineage>
        <taxon>Eukaryota</taxon>
        <taxon>Metazoa</taxon>
        <taxon>Ecdysozoa</taxon>
        <taxon>Arthropoda</taxon>
        <taxon>Chelicerata</taxon>
        <taxon>Arachnida</taxon>
        <taxon>Araneae</taxon>
        <taxon>Araneomorphae</taxon>
        <taxon>Entelegynae</taxon>
        <taxon>Araneoidea</taxon>
        <taxon>Araneidae</taxon>
        <taxon>Araneus</taxon>
    </lineage>
</organism>
<accession>A0A4Y2HP43</accession>
<name>A0A4Y2HP43_ARAVE</name>
<protein>
    <submittedName>
        <fullName evidence="1">Uncharacterized protein</fullName>
    </submittedName>
</protein>
<reference evidence="1 2" key="1">
    <citation type="journal article" date="2019" name="Sci. Rep.">
        <title>Orb-weaving spider Araneus ventricosus genome elucidates the spidroin gene catalogue.</title>
        <authorList>
            <person name="Kono N."/>
            <person name="Nakamura H."/>
            <person name="Ohtoshi R."/>
            <person name="Moran D.A.P."/>
            <person name="Shinohara A."/>
            <person name="Yoshida Y."/>
            <person name="Fujiwara M."/>
            <person name="Mori M."/>
            <person name="Tomita M."/>
            <person name="Arakawa K."/>
        </authorList>
    </citation>
    <scope>NUCLEOTIDE SEQUENCE [LARGE SCALE GENOMIC DNA]</scope>
</reference>
<proteinExistence type="predicted"/>
<keyword evidence="2" id="KW-1185">Reference proteome</keyword>